<keyword evidence="1" id="KW-0472">Membrane</keyword>
<keyword evidence="3" id="KW-1185">Reference proteome</keyword>
<reference evidence="2 3" key="1">
    <citation type="submission" date="2017-06" db="EMBL/GenBank/DDBJ databases">
        <authorList>
            <person name="Kim H.J."/>
            <person name="Triplett B.A."/>
        </authorList>
    </citation>
    <scope>NUCLEOTIDE SEQUENCE [LARGE SCALE GENOMIC DNA]</scope>
    <source>
        <strain evidence="2 3">SCA</strain>
    </source>
</reference>
<evidence type="ECO:0000313" key="3">
    <source>
        <dbReference type="Proteomes" id="UP000198304"/>
    </source>
</evidence>
<dbReference type="AlphaFoldDB" id="A0A239B5D6"/>
<organism evidence="2 3">
    <name type="scientific">Anaerovirgula multivorans</name>
    <dbReference type="NCBI Taxonomy" id="312168"/>
    <lineage>
        <taxon>Bacteria</taxon>
        <taxon>Bacillati</taxon>
        <taxon>Bacillota</taxon>
        <taxon>Clostridia</taxon>
        <taxon>Peptostreptococcales</taxon>
        <taxon>Natronincolaceae</taxon>
        <taxon>Anaerovirgula</taxon>
    </lineage>
</organism>
<evidence type="ECO:0000256" key="1">
    <source>
        <dbReference type="SAM" id="Phobius"/>
    </source>
</evidence>
<dbReference type="EMBL" id="FZOJ01000003">
    <property type="protein sequence ID" value="SNS03125.1"/>
    <property type="molecule type" value="Genomic_DNA"/>
</dbReference>
<keyword evidence="1" id="KW-1133">Transmembrane helix</keyword>
<keyword evidence="1" id="KW-0812">Transmembrane</keyword>
<accession>A0A239B5D6</accession>
<evidence type="ECO:0000313" key="2">
    <source>
        <dbReference type="EMBL" id="SNS03125.1"/>
    </source>
</evidence>
<name>A0A239B5D6_9FIRM</name>
<proteinExistence type="predicted"/>
<protein>
    <submittedName>
        <fullName evidence="2">Uncharacterized protein</fullName>
    </submittedName>
</protein>
<feature type="transmembrane region" description="Helical" evidence="1">
    <location>
        <begin position="20"/>
        <end position="37"/>
    </location>
</feature>
<dbReference type="RefSeq" id="WP_176431176.1">
    <property type="nucleotide sequence ID" value="NZ_FZOJ01000003.1"/>
</dbReference>
<sequence>MPEGMSSAITALQGDMLDVIAAGGAAALVVAGAYMLWKNGLSIFKGLVKK</sequence>
<gene>
    <name evidence="2" type="ORF">SAMN05446037_100319</name>
</gene>
<dbReference type="Proteomes" id="UP000198304">
    <property type="component" value="Unassembled WGS sequence"/>
</dbReference>